<evidence type="ECO:0000313" key="4">
    <source>
        <dbReference type="Proteomes" id="UP000228775"/>
    </source>
</evidence>
<comment type="similarity">
    <text evidence="1">Belongs to the LytR/CpsA/Psr (LCP) family.</text>
</comment>
<evidence type="ECO:0000256" key="1">
    <source>
        <dbReference type="ARBA" id="ARBA00006068"/>
    </source>
</evidence>
<sequence>MESVPPSLGLSRRNFLKLSAAGVGGVVGGALAGKEPEKTAAKDVLLSDFEINKVWGSVLNRIFGKQNNDMSLPIATGVLVPAIDPEMRAMDYFGNQDVVEQQLLTRIKQVEAFQKMRRRILKIAGALGIVGVGTALVEKTVGWKNVTIQAKERGIEAITALLKKQSVQVFAAPLPISETKKETVQEVTVLNIESLPAVSTDTGKINISTPTPFPETVKATVTSLPTAEPIAEKQEKNTEVIGDRSVLEYYFQPLVDHLITKRQERAKTDKAFLERIGGAEKLTQNRLNIVFVGIDQSKNSRPGDFESFGKYGVGLADMVMIMSFDPKTASINLISLPRDLYCPEVDNDELAGGYQINGMTNTIDRPVGWEDKRRKLITQVAETASAIPIDGVVRFNMDLISDFEGHESFFSAFFPDGLPVLLKQPINDEHMGDFVCPSGTYPCTVKFTGARLTDFVRARYHVGGNDYQRQGRLQGVTQTMLTEIIKRLANIKDGKLNINDPVNWRVIKEALSRLRKQTNIDKDKNQYPDLAVEMGEVDMVTYFEKIVDDMEIKMATTAGKGQLAGLLLNTIQLKDRSSGKQTKNLVIGDMLVDGNGPKGDGHYTSWFKGGKTEGNSMTQLGNFIKYWEPLRKRVGEMMK</sequence>
<dbReference type="InterPro" id="IPR004474">
    <property type="entry name" value="LytR_CpsA_psr"/>
</dbReference>
<dbReference type="Pfam" id="PF03816">
    <property type="entry name" value="LytR_cpsA_psr"/>
    <property type="match status" value="1"/>
</dbReference>
<gene>
    <name evidence="3" type="ORF">COS76_04435</name>
</gene>
<dbReference type="InterPro" id="IPR050922">
    <property type="entry name" value="LytR/CpsA/Psr_CW_biosynth"/>
</dbReference>
<dbReference type="InterPro" id="IPR019546">
    <property type="entry name" value="TAT_signal_bac_arc"/>
</dbReference>
<comment type="caution">
    <text evidence="3">The sequence shown here is derived from an EMBL/GenBank/DDBJ whole genome shotgun (WGS) entry which is preliminary data.</text>
</comment>
<dbReference type="NCBIfam" id="TIGR01409">
    <property type="entry name" value="TAT_signal_seq"/>
    <property type="match status" value="1"/>
</dbReference>
<reference evidence="4" key="1">
    <citation type="submission" date="2017-09" db="EMBL/GenBank/DDBJ databases">
        <title>Depth-based differentiation of microbial function through sediment-hosted aquifers and enrichment of novel symbionts in the deep terrestrial subsurface.</title>
        <authorList>
            <person name="Probst A.J."/>
            <person name="Ladd B."/>
            <person name="Jarett J.K."/>
            <person name="Geller-Mcgrath D.E."/>
            <person name="Sieber C.M.K."/>
            <person name="Emerson J.B."/>
            <person name="Anantharaman K."/>
            <person name="Thomas B.C."/>
            <person name="Malmstrom R."/>
            <person name="Stieglmeier M."/>
            <person name="Klingl A."/>
            <person name="Woyke T."/>
            <person name="Ryan C.M."/>
            <person name="Banfield J.F."/>
        </authorList>
    </citation>
    <scope>NUCLEOTIDE SEQUENCE [LARGE SCALE GENOMIC DNA]</scope>
</reference>
<dbReference type="Proteomes" id="UP000228775">
    <property type="component" value="Unassembled WGS sequence"/>
</dbReference>
<dbReference type="InterPro" id="IPR006311">
    <property type="entry name" value="TAT_signal"/>
</dbReference>
<name>A0A2M7AVX7_9BACT</name>
<dbReference type="PANTHER" id="PTHR33392:SF6">
    <property type="entry name" value="POLYISOPRENYL-TEICHOIC ACID--PEPTIDOGLYCAN TEICHOIC ACID TRANSFERASE TAGU"/>
    <property type="match status" value="1"/>
</dbReference>
<accession>A0A2M7AVX7</accession>
<feature type="domain" description="Cell envelope-related transcriptional attenuator" evidence="2">
    <location>
        <begin position="316"/>
        <end position="484"/>
    </location>
</feature>
<dbReference type="PANTHER" id="PTHR33392">
    <property type="entry name" value="POLYISOPRENYL-TEICHOIC ACID--PEPTIDOGLYCAN TEICHOIC ACID TRANSFERASE TAGU"/>
    <property type="match status" value="1"/>
</dbReference>
<dbReference type="AlphaFoldDB" id="A0A2M7AVX7"/>
<evidence type="ECO:0000259" key="2">
    <source>
        <dbReference type="Pfam" id="PF03816"/>
    </source>
</evidence>
<proteinExistence type="inferred from homology"/>
<protein>
    <recommendedName>
        <fullName evidence="2">Cell envelope-related transcriptional attenuator domain-containing protein</fullName>
    </recommendedName>
</protein>
<dbReference type="EMBL" id="PEVY01000094">
    <property type="protein sequence ID" value="PIU74756.1"/>
    <property type="molecule type" value="Genomic_DNA"/>
</dbReference>
<dbReference type="PROSITE" id="PS51318">
    <property type="entry name" value="TAT"/>
    <property type="match status" value="1"/>
</dbReference>
<organism evidence="3 4">
    <name type="scientific">Candidatus Portnoybacteria bacterium CG06_land_8_20_14_3_00_39_12</name>
    <dbReference type="NCBI Taxonomy" id="1974809"/>
    <lineage>
        <taxon>Bacteria</taxon>
        <taxon>Candidatus Portnoyibacteriota</taxon>
    </lineage>
</organism>
<evidence type="ECO:0000313" key="3">
    <source>
        <dbReference type="EMBL" id="PIU74756.1"/>
    </source>
</evidence>
<dbReference type="Gene3D" id="3.40.630.190">
    <property type="entry name" value="LCP protein"/>
    <property type="match status" value="1"/>
</dbReference>